<dbReference type="InterPro" id="IPR020843">
    <property type="entry name" value="ER"/>
</dbReference>
<feature type="domain" description="Enoyl reductase (ER)" evidence="2">
    <location>
        <begin position="11"/>
        <end position="335"/>
    </location>
</feature>
<sequence length="340" mass="37532">MQAKTGRWSTGSLNNLKLEEETLPPPAAGEVQVAVRAIGLNFADIFAIWGLYGATPTGAFVPGLEYAGTIIATGPGVKNIRSGDRIMGVTRFGAYASHLNIDARYVIPMPDSWTFAEGSAYLVQVLTAYYGLKQLGAIQKGQNVLIHSAAGGVGLWANRIAKQYEAYTIGTVGSPHKLQVLEREGYDHGIVRRQSFRQDLEGALGDKELHLIMECIGGKIFSIGYDVLAPQGRMIVYGSARYASVGNRPNYLRLLYHFLTRPKLDPQKMPEHNKSIMGFNLIWLYERAALMHQLLDELKSLDLRRPIVGERFAFEDLHGAILRFQSGQTVGKLVVELQEA</sequence>
<dbReference type="PANTHER" id="PTHR44054:SF1">
    <property type="entry name" value="SYNAPTIC VESICLE MEMBRANE PROTEIN VAT-1 HOMOLOG"/>
    <property type="match status" value="1"/>
</dbReference>
<dbReference type="InterPro" id="IPR011032">
    <property type="entry name" value="GroES-like_sf"/>
</dbReference>
<dbReference type="AlphaFoldDB" id="A0A098RZK3"/>
<comment type="caution">
    <text evidence="3">The sequence shown here is derived from an EMBL/GenBank/DDBJ whole genome shotgun (WGS) entry which is preliminary data.</text>
</comment>
<dbReference type="Pfam" id="PF00107">
    <property type="entry name" value="ADH_zinc_N"/>
    <property type="match status" value="1"/>
</dbReference>
<dbReference type="SUPFAM" id="SSF51735">
    <property type="entry name" value="NAD(P)-binding Rossmann-fold domains"/>
    <property type="match status" value="1"/>
</dbReference>
<dbReference type="Proteomes" id="UP000029736">
    <property type="component" value="Unassembled WGS sequence"/>
</dbReference>
<protein>
    <submittedName>
        <fullName evidence="3">Zinc-binding dehydrogenase</fullName>
    </submittedName>
</protein>
<dbReference type="GO" id="GO:0016491">
    <property type="term" value="F:oxidoreductase activity"/>
    <property type="evidence" value="ECO:0007669"/>
    <property type="project" value="UniProtKB-KW"/>
</dbReference>
<keyword evidence="4" id="KW-1185">Reference proteome</keyword>
<organism evidence="3 4">
    <name type="scientific">Phaeodactylibacter xiamenensis</name>
    <dbReference type="NCBI Taxonomy" id="1524460"/>
    <lineage>
        <taxon>Bacteria</taxon>
        <taxon>Pseudomonadati</taxon>
        <taxon>Bacteroidota</taxon>
        <taxon>Saprospiria</taxon>
        <taxon>Saprospirales</taxon>
        <taxon>Haliscomenobacteraceae</taxon>
        <taxon>Phaeodactylibacter</taxon>
    </lineage>
</organism>
<accession>A0A098RZK3</accession>
<dbReference type="Gene3D" id="3.40.50.720">
    <property type="entry name" value="NAD(P)-binding Rossmann-like Domain"/>
    <property type="match status" value="1"/>
</dbReference>
<dbReference type="InterPro" id="IPR036291">
    <property type="entry name" value="NAD(P)-bd_dom_sf"/>
</dbReference>
<name>A0A098RZK3_9BACT</name>
<evidence type="ECO:0000256" key="1">
    <source>
        <dbReference type="ARBA" id="ARBA00023002"/>
    </source>
</evidence>
<dbReference type="EMBL" id="JPOS01000098">
    <property type="protein sequence ID" value="KGE84993.1"/>
    <property type="molecule type" value="Genomic_DNA"/>
</dbReference>
<evidence type="ECO:0000259" key="2">
    <source>
        <dbReference type="SMART" id="SM00829"/>
    </source>
</evidence>
<evidence type="ECO:0000313" key="3">
    <source>
        <dbReference type="EMBL" id="KGE84993.1"/>
    </source>
</evidence>
<evidence type="ECO:0000313" key="4">
    <source>
        <dbReference type="Proteomes" id="UP000029736"/>
    </source>
</evidence>
<dbReference type="InterPro" id="IPR013149">
    <property type="entry name" value="ADH-like_C"/>
</dbReference>
<dbReference type="CDD" id="cd08275">
    <property type="entry name" value="MDR3"/>
    <property type="match status" value="1"/>
</dbReference>
<keyword evidence="1" id="KW-0560">Oxidoreductase</keyword>
<dbReference type="SUPFAM" id="SSF50129">
    <property type="entry name" value="GroES-like"/>
    <property type="match status" value="1"/>
</dbReference>
<dbReference type="InterPro" id="IPR052100">
    <property type="entry name" value="SV-ATPase_mito-regulator"/>
</dbReference>
<dbReference type="PANTHER" id="PTHR44054">
    <property type="entry name" value="SYNAPTIC VESICLE MEMBRANE PROTEIN VAT-1 HOMOLOG-LIKE"/>
    <property type="match status" value="1"/>
</dbReference>
<dbReference type="Gene3D" id="3.90.180.10">
    <property type="entry name" value="Medium-chain alcohol dehydrogenases, catalytic domain"/>
    <property type="match status" value="1"/>
</dbReference>
<dbReference type="STRING" id="1524460.IX84_30740"/>
<gene>
    <name evidence="3" type="ORF">IX84_30740</name>
</gene>
<proteinExistence type="predicted"/>
<dbReference type="Pfam" id="PF08240">
    <property type="entry name" value="ADH_N"/>
    <property type="match status" value="1"/>
</dbReference>
<dbReference type="InterPro" id="IPR013154">
    <property type="entry name" value="ADH-like_N"/>
</dbReference>
<dbReference type="SMART" id="SM00829">
    <property type="entry name" value="PKS_ER"/>
    <property type="match status" value="1"/>
</dbReference>
<reference evidence="3 4" key="1">
    <citation type="journal article" date="2014" name="Int. J. Syst. Evol. Microbiol.">
        <title>Phaeodactylibacter xiamenensis gen. nov., sp. nov., a member of the family Saprospiraceae isolated from the marine alga Phaeodactylum tricornutum.</title>
        <authorList>
            <person name="Chen Z.Jr."/>
            <person name="Lei X."/>
            <person name="Lai Q."/>
            <person name="Li Y."/>
            <person name="Zhang B."/>
            <person name="Zhang J."/>
            <person name="Zhang H."/>
            <person name="Yang L."/>
            <person name="Zheng W."/>
            <person name="Tian Y."/>
            <person name="Yu Z."/>
            <person name="Xu H.Jr."/>
            <person name="Zheng T."/>
        </authorList>
    </citation>
    <scope>NUCLEOTIDE SEQUENCE [LARGE SCALE GENOMIC DNA]</scope>
    <source>
        <strain evidence="3 4">KD52</strain>
    </source>
</reference>